<dbReference type="OrthoDB" id="5287717at2759"/>
<protein>
    <submittedName>
        <fullName evidence="3">Uncharacterized protein</fullName>
    </submittedName>
</protein>
<evidence type="ECO:0000313" key="3">
    <source>
        <dbReference type="EMBL" id="KAF7507461.1"/>
    </source>
</evidence>
<organism evidence="3 4">
    <name type="scientific">Endocarpon pusillum</name>
    <dbReference type="NCBI Taxonomy" id="364733"/>
    <lineage>
        <taxon>Eukaryota</taxon>
        <taxon>Fungi</taxon>
        <taxon>Dikarya</taxon>
        <taxon>Ascomycota</taxon>
        <taxon>Pezizomycotina</taxon>
        <taxon>Eurotiomycetes</taxon>
        <taxon>Chaetothyriomycetidae</taxon>
        <taxon>Verrucariales</taxon>
        <taxon>Verrucariaceae</taxon>
        <taxon>Endocarpon</taxon>
    </lineage>
</organism>
<sequence length="425" mass="45983">MLQGLAASQSSLSHGGALKKTKGTGLGDPLRIFWGRTLCRSRPRCPAIDFASYDGQPQYYGLPKLCDHDVYTIGQRSGPAENFLDMVSLANVGFLDGLMEMAVKYENKEDDQFSDTTPVLLEMAVWQKPVKLRIPCEISEKEVSNDLSIIVEGMQKPYLDHHTDEPEISPDSSPVLLDAIGVQYNSSFILGTATLDGLKGTYASFAREEPVSSATATSVPFATAVPEILRSSTAAALDLREDISFNALNELVGPPSISNNTFNPPAEELSRPRGGLWYGNLTNAVPTAILVPGKLSPIAIISLLALWAVSCSLLGIIFSTRRRWAHTLDGFSMFRFGADNPEFAAGGNCVKDYDQCLTLLRIPGLVGDSQPGISQAHITLVKDVMARQDKKYRGQSSCPDRDDQGLVRRTGSNSGPGSGARKRAL</sequence>
<evidence type="ECO:0000256" key="1">
    <source>
        <dbReference type="SAM" id="MobiDB-lite"/>
    </source>
</evidence>
<name>A0A8H7E5G0_9EURO</name>
<keyword evidence="2" id="KW-1133">Transmembrane helix</keyword>
<dbReference type="AlphaFoldDB" id="A0A8H7E5G0"/>
<keyword evidence="4" id="KW-1185">Reference proteome</keyword>
<comment type="caution">
    <text evidence="3">The sequence shown here is derived from an EMBL/GenBank/DDBJ whole genome shotgun (WGS) entry which is preliminary data.</text>
</comment>
<keyword evidence="2" id="KW-0812">Transmembrane</keyword>
<reference evidence="3" key="1">
    <citation type="submission" date="2020-02" db="EMBL/GenBank/DDBJ databases">
        <authorList>
            <person name="Palmer J.M."/>
        </authorList>
    </citation>
    <scope>NUCLEOTIDE SEQUENCE</scope>
    <source>
        <strain evidence="3">EPUS1.4</strain>
        <tissue evidence="3">Thallus</tissue>
    </source>
</reference>
<dbReference type="Proteomes" id="UP000606974">
    <property type="component" value="Unassembled WGS sequence"/>
</dbReference>
<proteinExistence type="predicted"/>
<feature type="transmembrane region" description="Helical" evidence="2">
    <location>
        <begin position="298"/>
        <end position="318"/>
    </location>
</feature>
<evidence type="ECO:0000256" key="2">
    <source>
        <dbReference type="SAM" id="Phobius"/>
    </source>
</evidence>
<keyword evidence="2" id="KW-0472">Membrane</keyword>
<evidence type="ECO:0000313" key="4">
    <source>
        <dbReference type="Proteomes" id="UP000606974"/>
    </source>
</evidence>
<dbReference type="EMBL" id="JAACFV010000068">
    <property type="protein sequence ID" value="KAF7507461.1"/>
    <property type="molecule type" value="Genomic_DNA"/>
</dbReference>
<accession>A0A8H7E5G0</accession>
<gene>
    <name evidence="3" type="ORF">GJ744_010392</name>
</gene>
<feature type="region of interest" description="Disordered" evidence="1">
    <location>
        <begin position="391"/>
        <end position="425"/>
    </location>
</feature>